<dbReference type="KEGG" id="smax:FJR03_02695"/>
<sequence length="144" mass="16369">MKKILVSTLFTAGMLFTQAQAQSVQKDSIKVEKTFKNSFDTQVLKDAFMDAASKESWRVTGDTPQKLSLEKNFSQKRKYYNHAVNRGQRRIIHETVNLNVSLAESGFSMNLTLKDKDSKIAEEAQQSLEDLQSKVYTNLVKTTL</sequence>
<evidence type="ECO:0000313" key="2">
    <source>
        <dbReference type="EMBL" id="QOP40708.1"/>
    </source>
</evidence>
<evidence type="ECO:0000256" key="1">
    <source>
        <dbReference type="SAM" id="SignalP"/>
    </source>
</evidence>
<feature type="chain" id="PRO_5032342260" evidence="1">
    <location>
        <begin position="22"/>
        <end position="144"/>
    </location>
</feature>
<feature type="signal peptide" evidence="1">
    <location>
        <begin position="1"/>
        <end position="21"/>
    </location>
</feature>
<protein>
    <submittedName>
        <fullName evidence="2">Uncharacterized protein</fullName>
    </submittedName>
</protein>
<accession>A0A7M1AVU1</accession>
<keyword evidence="1" id="KW-0732">Signal</keyword>
<keyword evidence="3" id="KW-1185">Reference proteome</keyword>
<dbReference type="AlphaFoldDB" id="A0A7M1AVU1"/>
<dbReference type="RefSeq" id="WP_193114131.1">
    <property type="nucleotide sequence ID" value="NZ_CP041165.1"/>
</dbReference>
<proteinExistence type="predicted"/>
<name>A0A7M1AVU1_9BACT</name>
<reference evidence="2 3" key="1">
    <citation type="submission" date="2019-06" db="EMBL/GenBank/DDBJ databases">
        <title>Sulfurimonas gotlandica sp. nov., a chemoautotrophic and psychrotolerant epsilonproteobacterium isolated from a pelagic redoxcline, and an emended description of the genus Sulfurimonas.</title>
        <authorList>
            <person name="Wang S."/>
            <person name="Jiang L."/>
            <person name="Shao Z."/>
        </authorList>
    </citation>
    <scope>NUCLEOTIDE SEQUENCE [LARGE SCALE GENOMIC DNA]</scope>
    <source>
        <strain evidence="2 3">B2</strain>
    </source>
</reference>
<organism evidence="2 3">
    <name type="scientific">Sulfurimonas marina</name>
    <dbReference type="NCBI Taxonomy" id="2590551"/>
    <lineage>
        <taxon>Bacteria</taxon>
        <taxon>Pseudomonadati</taxon>
        <taxon>Campylobacterota</taxon>
        <taxon>Epsilonproteobacteria</taxon>
        <taxon>Campylobacterales</taxon>
        <taxon>Sulfurimonadaceae</taxon>
        <taxon>Sulfurimonas</taxon>
    </lineage>
</organism>
<dbReference type="EMBL" id="CP041165">
    <property type="protein sequence ID" value="QOP40708.1"/>
    <property type="molecule type" value="Genomic_DNA"/>
</dbReference>
<dbReference type="Proteomes" id="UP000593910">
    <property type="component" value="Chromosome"/>
</dbReference>
<gene>
    <name evidence="2" type="ORF">FJR03_02695</name>
</gene>
<evidence type="ECO:0000313" key="3">
    <source>
        <dbReference type="Proteomes" id="UP000593910"/>
    </source>
</evidence>